<reference evidence="4" key="1">
    <citation type="submission" date="2022-12" db="EMBL/GenBank/DDBJ databases">
        <title>2953647.</title>
        <authorList>
            <person name="Hergert J."/>
            <person name="Casey R."/>
            <person name="Wagner J."/>
            <person name="Young E.L."/>
            <person name="Oakeson K.F."/>
        </authorList>
    </citation>
    <scope>NUCLEOTIDE SEQUENCE</scope>
    <source>
        <strain evidence="4">2953647</strain>
    </source>
</reference>
<evidence type="ECO:0000259" key="1">
    <source>
        <dbReference type="Pfam" id="PF00271"/>
    </source>
</evidence>
<feature type="domain" description="EcoEI R protein C-terminal" evidence="3">
    <location>
        <begin position="571"/>
        <end position="735"/>
    </location>
</feature>
<dbReference type="Pfam" id="PF00271">
    <property type="entry name" value="Helicase_C"/>
    <property type="match status" value="1"/>
</dbReference>
<dbReference type="Pfam" id="PF08463">
    <property type="entry name" value="EcoEI_R_C"/>
    <property type="match status" value="1"/>
</dbReference>
<feature type="domain" description="Helicase/UvrB N-terminal" evidence="2">
    <location>
        <begin position="143"/>
        <end position="293"/>
    </location>
</feature>
<dbReference type="Proteomes" id="UP001164536">
    <property type="component" value="Chromosome"/>
</dbReference>
<evidence type="ECO:0000259" key="3">
    <source>
        <dbReference type="Pfam" id="PF08463"/>
    </source>
</evidence>
<evidence type="ECO:0000259" key="2">
    <source>
        <dbReference type="Pfam" id="PF04851"/>
    </source>
</evidence>
<dbReference type="PANTHER" id="PTHR47396">
    <property type="entry name" value="TYPE I RESTRICTION ENZYME ECOKI R PROTEIN"/>
    <property type="match status" value="1"/>
</dbReference>
<dbReference type="InterPro" id="IPR027417">
    <property type="entry name" value="P-loop_NTPase"/>
</dbReference>
<dbReference type="InterPro" id="IPR050742">
    <property type="entry name" value="Helicase_Restrict-Modif_Enz"/>
</dbReference>
<organism evidence="4 5">
    <name type="scientific">Citrobacter freundii</name>
    <dbReference type="NCBI Taxonomy" id="546"/>
    <lineage>
        <taxon>Bacteria</taxon>
        <taxon>Pseudomonadati</taxon>
        <taxon>Pseudomonadota</taxon>
        <taxon>Gammaproteobacteria</taxon>
        <taxon>Enterobacterales</taxon>
        <taxon>Enterobacteriaceae</taxon>
        <taxon>Citrobacter</taxon>
        <taxon>Citrobacter freundii complex</taxon>
    </lineage>
</organism>
<dbReference type="Gene3D" id="3.90.1570.30">
    <property type="match status" value="1"/>
</dbReference>
<dbReference type="GO" id="GO:0004386">
    <property type="term" value="F:helicase activity"/>
    <property type="evidence" value="ECO:0007669"/>
    <property type="project" value="UniProtKB-KW"/>
</dbReference>
<evidence type="ECO:0000313" key="5">
    <source>
        <dbReference type="Proteomes" id="UP001164536"/>
    </source>
</evidence>
<dbReference type="InterPro" id="IPR006935">
    <property type="entry name" value="Helicase/UvrB_N"/>
</dbReference>
<accession>A0ABY7L4N3</accession>
<evidence type="ECO:0000313" key="4">
    <source>
        <dbReference type="EMBL" id="WAZ59515.1"/>
    </source>
</evidence>
<protein>
    <submittedName>
        <fullName evidence="4">DEAD/DEAH box helicase family protein</fullName>
    </submittedName>
</protein>
<dbReference type="PANTHER" id="PTHR47396:SF1">
    <property type="entry name" value="ATP-DEPENDENT HELICASE IRC3-RELATED"/>
    <property type="match status" value="1"/>
</dbReference>
<dbReference type="Gene3D" id="3.40.50.300">
    <property type="entry name" value="P-loop containing nucleotide triphosphate hydrolases"/>
    <property type="match status" value="2"/>
</dbReference>
<keyword evidence="4" id="KW-0547">Nucleotide-binding</keyword>
<dbReference type="SUPFAM" id="SSF52540">
    <property type="entry name" value="P-loop containing nucleoside triphosphate hydrolases"/>
    <property type="match status" value="1"/>
</dbReference>
<keyword evidence="4" id="KW-0378">Hydrolase</keyword>
<keyword evidence="5" id="KW-1185">Reference proteome</keyword>
<gene>
    <name evidence="4" type="ORF">O4000_11680</name>
</gene>
<feature type="domain" description="Helicase C-terminal" evidence="1">
    <location>
        <begin position="380"/>
        <end position="483"/>
    </location>
</feature>
<sequence length="740" mass="84540">MERSEKQTGIELIEPALLKSGWKWKHEVRLGPNEASSRMYIDYLLTFHNITLAVLEVKADFKSAAEGMQKASQFASQLFLRFSISTNGHDWILTDNTTRAFETLPSPPSPDELMKRAGWSIDWTRWRDILSSSYLGNVPRHIQQDMAVQHALMHFAQGNRRAQISMVTGSGKSLVLLQLVWKFLKENTAQRRVLFLTDRKIINQQMYELFSSFPNADRHMIEFDLAKNAIPHPAKIYFSTVQHLFIKTNEKALFLDFPPDFFDLIVLNDISTSMHEQPYNILRYFSDALQLRISNGLDIEKKDGEILSHSEQANEYFGPPVFAYSSTQATVDGYLVPAHIIQRQPNETGKGYTFPERNLSLETGQKHRLHMLSRTREIAEDLWDLLGERKARDEKTVIFCSDITHASLMTSELQRLSSNPGYVASLTSVQENTESIIRTFSRIGKNDPRILVVVDMFVGLDIPDIQNIVFTRYINNILNYRQMKAIGSRPCPVIGKSHLNIYDYSGATLLEENLQNGLFSKHQRESNSGSRFSPDKDSISSRDSLWELSSTASITGNEVHLSDGRILSVTEYLDLTKTAIQHACHNNMDELYHLWGSKLTRSSLRTQLHNQYISIPVLSRYLRLTEADDVDILAKIGFQLSEIPTRAQRVEHLLETKNEWLRGSGDSQQAEFLTTFWQAVLDHYSHSGVDVLEQASTYDSPLFIELFGGFVEIARRYGGASALRKDLGQIIQQLYFPSLR</sequence>
<dbReference type="InterPro" id="IPR001650">
    <property type="entry name" value="Helicase_C-like"/>
</dbReference>
<keyword evidence="4" id="KW-0347">Helicase</keyword>
<keyword evidence="4" id="KW-0067">ATP-binding</keyword>
<dbReference type="RefSeq" id="WP_054528415.1">
    <property type="nucleotide sequence ID" value="NZ_CAJNLX020000001.1"/>
</dbReference>
<proteinExistence type="predicted"/>
<dbReference type="InterPro" id="IPR013670">
    <property type="entry name" value="EcoEI_R_C_dom"/>
</dbReference>
<dbReference type="EMBL" id="CP114564">
    <property type="protein sequence ID" value="WAZ59515.1"/>
    <property type="molecule type" value="Genomic_DNA"/>
</dbReference>
<dbReference type="Pfam" id="PF04851">
    <property type="entry name" value="ResIII"/>
    <property type="match status" value="1"/>
</dbReference>
<name>A0ABY7L4N3_CITFR</name>